<dbReference type="Pfam" id="PF10453">
    <property type="entry name" value="NUFIP1"/>
    <property type="match status" value="1"/>
</dbReference>
<feature type="compositionally biased region" description="Basic and acidic residues" evidence="2">
    <location>
        <begin position="138"/>
        <end position="152"/>
    </location>
</feature>
<keyword evidence="1" id="KW-0175">Coiled coil</keyword>
<gene>
    <name evidence="4" type="ORF">BLNAU_106</name>
</gene>
<organism evidence="4 5">
    <name type="scientific">Blattamonas nauphoetae</name>
    <dbReference type="NCBI Taxonomy" id="2049346"/>
    <lineage>
        <taxon>Eukaryota</taxon>
        <taxon>Metamonada</taxon>
        <taxon>Preaxostyla</taxon>
        <taxon>Oxymonadida</taxon>
        <taxon>Blattamonas</taxon>
    </lineage>
</organism>
<evidence type="ECO:0000313" key="5">
    <source>
        <dbReference type="Proteomes" id="UP001281761"/>
    </source>
</evidence>
<dbReference type="InterPro" id="IPR019496">
    <property type="entry name" value="NUFIP1_cons_dom"/>
</dbReference>
<reference evidence="4 5" key="1">
    <citation type="journal article" date="2022" name="bioRxiv">
        <title>Genomics of Preaxostyla Flagellates Illuminates Evolutionary Transitions and the Path Towards Mitochondrial Loss.</title>
        <authorList>
            <person name="Novak L.V.F."/>
            <person name="Treitli S.C."/>
            <person name="Pyrih J."/>
            <person name="Halakuc P."/>
            <person name="Pipaliya S.V."/>
            <person name="Vacek V."/>
            <person name="Brzon O."/>
            <person name="Soukal P."/>
            <person name="Eme L."/>
            <person name="Dacks J.B."/>
            <person name="Karnkowska A."/>
            <person name="Elias M."/>
            <person name="Hampl V."/>
        </authorList>
    </citation>
    <scope>NUCLEOTIDE SEQUENCE [LARGE SCALE GENOMIC DNA]</scope>
    <source>
        <strain evidence="4">NAU3</strain>
        <tissue evidence="4">Gut</tissue>
    </source>
</reference>
<dbReference type="Proteomes" id="UP001281761">
    <property type="component" value="Unassembled WGS sequence"/>
</dbReference>
<evidence type="ECO:0000259" key="3">
    <source>
        <dbReference type="Pfam" id="PF10453"/>
    </source>
</evidence>
<sequence>MEDTIPQELVGAFDTQEQIARWIEERKKRYPRGEKAAEGAKLAIMNARNKIAMKEEKRRQRAETQMKRWETKNAHILAPSLKSLSPDMDDSPLEVKTIVNKREGLGNVETNPHGTQSEHITKQKRKSSNQSATKGRSSKQEDKFRRKHSDRFEHLRDLGGKLRMTEQLQERSVVLQCLLCLGQEVIFNKKVSQSRIVPSEEDDIQSSSLSSSPSSDDDSDSSSLSSNHHPVASLDLLGDYSDDASSDD</sequence>
<feature type="compositionally biased region" description="Polar residues" evidence="2">
    <location>
        <begin position="108"/>
        <end position="118"/>
    </location>
</feature>
<protein>
    <recommendedName>
        <fullName evidence="3">FMR1-interacting protein 1 conserved domain-containing protein</fullName>
    </recommendedName>
</protein>
<name>A0ABQ9YMA6_9EUKA</name>
<accession>A0ABQ9YMA6</accession>
<feature type="region of interest" description="Disordered" evidence="2">
    <location>
        <begin position="102"/>
        <end position="152"/>
    </location>
</feature>
<evidence type="ECO:0000256" key="1">
    <source>
        <dbReference type="SAM" id="Coils"/>
    </source>
</evidence>
<proteinExistence type="predicted"/>
<feature type="domain" description="FMR1-interacting protein 1 conserved" evidence="3">
    <location>
        <begin position="13"/>
        <end position="34"/>
    </location>
</feature>
<feature type="region of interest" description="Disordered" evidence="2">
    <location>
        <begin position="195"/>
        <end position="248"/>
    </location>
</feature>
<dbReference type="EMBL" id="JARBJD010000001">
    <property type="protein sequence ID" value="KAK2964806.1"/>
    <property type="molecule type" value="Genomic_DNA"/>
</dbReference>
<comment type="caution">
    <text evidence="4">The sequence shown here is derived from an EMBL/GenBank/DDBJ whole genome shotgun (WGS) entry which is preliminary data.</text>
</comment>
<evidence type="ECO:0000313" key="4">
    <source>
        <dbReference type="EMBL" id="KAK2964806.1"/>
    </source>
</evidence>
<keyword evidence="5" id="KW-1185">Reference proteome</keyword>
<feature type="coiled-coil region" evidence="1">
    <location>
        <begin position="37"/>
        <end position="72"/>
    </location>
</feature>
<evidence type="ECO:0000256" key="2">
    <source>
        <dbReference type="SAM" id="MobiDB-lite"/>
    </source>
</evidence>